<sequence>MATAEPTEDMKRAAARFAFAVDAAGSHLRDVASEMALVQASWRGEASVRFGQAMSDWEQEFDVILSRLARLLETTGGRVPLPRRP</sequence>
<dbReference type="EMBL" id="FNUJ01000003">
    <property type="protein sequence ID" value="SEF27249.1"/>
    <property type="molecule type" value="Genomic_DNA"/>
</dbReference>
<evidence type="ECO:0000313" key="2">
    <source>
        <dbReference type="Proteomes" id="UP000198878"/>
    </source>
</evidence>
<gene>
    <name evidence="1" type="ORF">SAMN05421837_103702</name>
</gene>
<dbReference type="InterPro" id="IPR010310">
    <property type="entry name" value="T7SS_ESAT-6-like"/>
</dbReference>
<dbReference type="RefSeq" id="WP_086674263.1">
    <property type="nucleotide sequence ID" value="NZ_FNUJ01000003.1"/>
</dbReference>
<accession>A0A1H5QMF1</accession>
<proteinExistence type="predicted"/>
<dbReference type="Gene3D" id="1.10.287.1060">
    <property type="entry name" value="ESAT-6-like"/>
    <property type="match status" value="1"/>
</dbReference>
<dbReference type="Proteomes" id="UP000198878">
    <property type="component" value="Unassembled WGS sequence"/>
</dbReference>
<reference evidence="2" key="1">
    <citation type="submission" date="2016-10" db="EMBL/GenBank/DDBJ databases">
        <authorList>
            <person name="Varghese N."/>
            <person name="Submissions S."/>
        </authorList>
    </citation>
    <scope>NUCLEOTIDE SEQUENCE [LARGE SCALE GENOMIC DNA]</scope>
    <source>
        <strain evidence="2">DSM 44654</strain>
    </source>
</reference>
<dbReference type="OrthoDB" id="4554345at2"/>
<keyword evidence="2" id="KW-1185">Reference proteome</keyword>
<name>A0A1H5QMF1_9PSEU</name>
<evidence type="ECO:0000313" key="1">
    <source>
        <dbReference type="EMBL" id="SEF27249.1"/>
    </source>
</evidence>
<dbReference type="Pfam" id="PF06013">
    <property type="entry name" value="WXG100"/>
    <property type="match status" value="1"/>
</dbReference>
<organism evidence="1 2">
    <name type="scientific">Amycolatopsis pretoriensis</name>
    <dbReference type="NCBI Taxonomy" id="218821"/>
    <lineage>
        <taxon>Bacteria</taxon>
        <taxon>Bacillati</taxon>
        <taxon>Actinomycetota</taxon>
        <taxon>Actinomycetes</taxon>
        <taxon>Pseudonocardiales</taxon>
        <taxon>Pseudonocardiaceae</taxon>
        <taxon>Amycolatopsis</taxon>
    </lineage>
</organism>
<dbReference type="SUPFAM" id="SSF140453">
    <property type="entry name" value="EsxAB dimer-like"/>
    <property type="match status" value="1"/>
</dbReference>
<dbReference type="AlphaFoldDB" id="A0A1H5QMF1"/>
<dbReference type="STRING" id="218821.SAMN05421837_103702"/>
<protein>
    <submittedName>
        <fullName evidence="1">WXG100 family type VII secretion target</fullName>
    </submittedName>
</protein>
<dbReference type="InterPro" id="IPR036689">
    <property type="entry name" value="ESAT-6-like_sf"/>
</dbReference>